<dbReference type="PANTHER" id="PTHR10590">
    <property type="entry name" value="SODIUM/NUCLEOSIDE COTRANSPORTER"/>
    <property type="match status" value="1"/>
</dbReference>
<keyword evidence="12" id="KW-1185">Reference proteome</keyword>
<dbReference type="GO" id="GO:0005415">
    <property type="term" value="F:nucleoside:sodium symporter activity"/>
    <property type="evidence" value="ECO:0007669"/>
    <property type="project" value="TreeGrafter"/>
</dbReference>
<evidence type="ECO:0000256" key="5">
    <source>
        <dbReference type="ARBA" id="ARBA00022989"/>
    </source>
</evidence>
<dbReference type="Pfam" id="PF07662">
    <property type="entry name" value="Nucleos_tra2_C"/>
    <property type="match status" value="1"/>
</dbReference>
<evidence type="ECO:0000256" key="2">
    <source>
        <dbReference type="ARBA" id="ARBA00009033"/>
    </source>
</evidence>
<evidence type="ECO:0000256" key="1">
    <source>
        <dbReference type="ARBA" id="ARBA00004651"/>
    </source>
</evidence>
<dbReference type="InterPro" id="IPR002668">
    <property type="entry name" value="CNT_N_dom"/>
</dbReference>
<feature type="domain" description="Concentrative nucleoside transporter N-terminal" evidence="8">
    <location>
        <begin position="198"/>
        <end position="271"/>
    </location>
</feature>
<dbReference type="Proteomes" id="UP000094527">
    <property type="component" value="Unassembled WGS sequence"/>
</dbReference>
<reference evidence="11 12" key="1">
    <citation type="journal article" date="2016" name="Genome Biol. Evol.">
        <title>Gene Family Evolution Reflects Adaptation to Soil Environmental Stressors in the Genome of the Collembolan Orchesella cincta.</title>
        <authorList>
            <person name="Faddeeva-Vakhrusheva A."/>
            <person name="Derks M.F."/>
            <person name="Anvar S.Y."/>
            <person name="Agamennone V."/>
            <person name="Suring W."/>
            <person name="Smit S."/>
            <person name="van Straalen N.M."/>
            <person name="Roelofs D."/>
        </authorList>
    </citation>
    <scope>NUCLEOTIDE SEQUENCE [LARGE SCALE GENOMIC DNA]</scope>
    <source>
        <tissue evidence="11">Mixed pool</tissue>
    </source>
</reference>
<feature type="transmembrane region" description="Helical" evidence="7">
    <location>
        <begin position="528"/>
        <end position="547"/>
    </location>
</feature>
<comment type="caution">
    <text evidence="11">The sequence shown here is derived from an EMBL/GenBank/DDBJ whole genome shotgun (WGS) entry which is preliminary data.</text>
</comment>
<dbReference type="STRING" id="48709.A0A1D2MIN5"/>
<accession>A0A1D2MIN5</accession>
<feature type="transmembrane region" description="Helical" evidence="7">
    <location>
        <begin position="170"/>
        <end position="188"/>
    </location>
</feature>
<dbReference type="InterPro" id="IPR008276">
    <property type="entry name" value="C_nuclsd_transpt"/>
</dbReference>
<feature type="transmembrane region" description="Helical" evidence="7">
    <location>
        <begin position="350"/>
        <end position="372"/>
    </location>
</feature>
<feature type="transmembrane region" description="Helical" evidence="7">
    <location>
        <begin position="117"/>
        <end position="137"/>
    </location>
</feature>
<dbReference type="OrthoDB" id="6075923at2759"/>
<dbReference type="Pfam" id="PF01773">
    <property type="entry name" value="Nucleos_tra2_N"/>
    <property type="match status" value="1"/>
</dbReference>
<evidence type="ECO:0000256" key="4">
    <source>
        <dbReference type="ARBA" id="ARBA00022692"/>
    </source>
</evidence>
<feature type="domain" description="Nucleoside transporter/FeoB GTPase Gate" evidence="10">
    <location>
        <begin position="279"/>
        <end position="373"/>
    </location>
</feature>
<evidence type="ECO:0000256" key="3">
    <source>
        <dbReference type="ARBA" id="ARBA00022475"/>
    </source>
</evidence>
<dbReference type="EMBL" id="LJIJ01001149">
    <property type="protein sequence ID" value="ODM92791.1"/>
    <property type="molecule type" value="Genomic_DNA"/>
</dbReference>
<keyword evidence="3" id="KW-1003">Cell membrane</keyword>
<evidence type="ECO:0000313" key="12">
    <source>
        <dbReference type="Proteomes" id="UP000094527"/>
    </source>
</evidence>
<evidence type="ECO:0000256" key="6">
    <source>
        <dbReference type="ARBA" id="ARBA00023136"/>
    </source>
</evidence>
<feature type="transmembrane region" description="Helical" evidence="7">
    <location>
        <begin position="267"/>
        <end position="293"/>
    </location>
</feature>
<feature type="transmembrane region" description="Helical" evidence="7">
    <location>
        <begin position="440"/>
        <end position="462"/>
    </location>
</feature>
<dbReference type="InterPro" id="IPR011642">
    <property type="entry name" value="Gate_dom"/>
</dbReference>
<evidence type="ECO:0000259" key="9">
    <source>
        <dbReference type="Pfam" id="PF07662"/>
    </source>
</evidence>
<sequence>MMRSEIHQISSESEAKKDAMLENNSLMKRKKISLNIPDDAKEVPLEFKDLDFDPNSVNFIVRTIDDFRSDTYNFIVKNRKLVKILAIAIAIILYNAYFVTAIIYNRRNNLEWEWCNGHGLLIVLTGLTYWCLFYYHVLKRYFGKAIKDTIIEPVALFGTKLFSIRHAKTVIYLLVAGGIAAFIIADAWETPRRMLSALGVLVMLLIGLLFSKYPGRVQWRQVLGGLGVQLIFALLILRWDGGRNFLECVSRKVTTFLAFSNNGSDFIYGHLSSGSFISLSVIYFFSFIVGLLYHMGIMTWIVMKVGWILQVLLGTTAAESMNAAANIFLGQTEAPILIKPFLNDMTKSELHAVMTGGFATIAGSVMAAYISFGVEASSLLTASVLAAPAALSISKLLYPETQVTKTSATDIKAMKTKSEGNALDAAAQGAAQGFILIGNIVANLIAVISFVAFLNSIIGWFGMMVGQEQLSFEWILSKLFIPFAYILGVDSEDTEDVALLLGLKLVVNEFVAYQRLLSMNLTPRSRRISEYALCSFSNFSSVGIQLGGLSTLAPSRRADFSNVVWRALLAGTLASLLNACVAGALIKI</sequence>
<proteinExistence type="inferred from homology"/>
<dbReference type="Pfam" id="PF07670">
    <property type="entry name" value="Gate"/>
    <property type="match status" value="1"/>
</dbReference>
<dbReference type="PANTHER" id="PTHR10590:SF4">
    <property type="entry name" value="SOLUTE CARRIER FAMILY 28 MEMBER 3"/>
    <property type="match status" value="1"/>
</dbReference>
<feature type="transmembrane region" description="Helical" evidence="7">
    <location>
        <begin position="194"/>
        <end position="210"/>
    </location>
</feature>
<comment type="subcellular location">
    <subcellularLocation>
        <location evidence="1">Cell membrane</location>
        <topology evidence="1">Multi-pass membrane protein</topology>
    </subcellularLocation>
</comment>
<keyword evidence="4 7" id="KW-0812">Transmembrane</keyword>
<protein>
    <submittedName>
        <fullName evidence="11">Solute carrier family 28 member 3</fullName>
    </submittedName>
</protein>
<feature type="domain" description="Concentrative nucleoside transporter C-terminal" evidence="9">
    <location>
        <begin position="379"/>
        <end position="583"/>
    </location>
</feature>
<keyword evidence="5 7" id="KW-1133">Transmembrane helix</keyword>
<dbReference type="GO" id="GO:0005886">
    <property type="term" value="C:plasma membrane"/>
    <property type="evidence" value="ECO:0007669"/>
    <property type="project" value="UniProtKB-SubCell"/>
</dbReference>
<evidence type="ECO:0000256" key="7">
    <source>
        <dbReference type="SAM" id="Phobius"/>
    </source>
</evidence>
<evidence type="ECO:0000259" key="10">
    <source>
        <dbReference type="Pfam" id="PF07670"/>
    </source>
</evidence>
<evidence type="ECO:0000313" key="11">
    <source>
        <dbReference type="EMBL" id="ODM92791.1"/>
    </source>
</evidence>
<feature type="transmembrane region" description="Helical" evidence="7">
    <location>
        <begin position="222"/>
        <end position="239"/>
    </location>
</feature>
<feature type="transmembrane region" description="Helical" evidence="7">
    <location>
        <begin position="84"/>
        <end position="105"/>
    </location>
</feature>
<dbReference type="OMA" id="CRDRKSI"/>
<feature type="transmembrane region" description="Helical" evidence="7">
    <location>
        <begin position="567"/>
        <end position="586"/>
    </location>
</feature>
<comment type="similarity">
    <text evidence="2">Belongs to the concentrative nucleoside transporter (CNT) (TC 2.A.41) family.</text>
</comment>
<dbReference type="InterPro" id="IPR011657">
    <property type="entry name" value="CNT_C_dom"/>
</dbReference>
<dbReference type="AlphaFoldDB" id="A0A1D2MIN5"/>
<keyword evidence="6 7" id="KW-0472">Membrane</keyword>
<evidence type="ECO:0000259" key="8">
    <source>
        <dbReference type="Pfam" id="PF01773"/>
    </source>
</evidence>
<gene>
    <name evidence="11" type="ORF">Ocin01_13892</name>
</gene>
<name>A0A1D2MIN5_ORCCI</name>
<organism evidence="11 12">
    <name type="scientific">Orchesella cincta</name>
    <name type="common">Springtail</name>
    <name type="synonym">Podura cincta</name>
    <dbReference type="NCBI Taxonomy" id="48709"/>
    <lineage>
        <taxon>Eukaryota</taxon>
        <taxon>Metazoa</taxon>
        <taxon>Ecdysozoa</taxon>
        <taxon>Arthropoda</taxon>
        <taxon>Hexapoda</taxon>
        <taxon>Collembola</taxon>
        <taxon>Entomobryomorpha</taxon>
        <taxon>Entomobryoidea</taxon>
        <taxon>Orchesellidae</taxon>
        <taxon>Orchesellinae</taxon>
        <taxon>Orchesella</taxon>
    </lineage>
</organism>